<comment type="function">
    <text evidence="8">Ligates lysine onto the cytidine present at position 34 of the AUA codon-specific tRNA(Ile) that contains the anticodon CAU, in an ATP-dependent manner. Cytidine is converted to lysidine, thus changing the amino acid specificity of the tRNA from methionine to isoleucine.</text>
</comment>
<proteinExistence type="inferred from homology"/>
<dbReference type="GO" id="GO:0005524">
    <property type="term" value="F:ATP binding"/>
    <property type="evidence" value="ECO:0007669"/>
    <property type="project" value="UniProtKB-UniRule"/>
</dbReference>
<evidence type="ECO:0000256" key="3">
    <source>
        <dbReference type="ARBA" id="ARBA00022598"/>
    </source>
</evidence>
<comment type="similarity">
    <text evidence="8">Belongs to the tRNA(Ile)-lysidine synthase family.</text>
</comment>
<evidence type="ECO:0000259" key="9">
    <source>
        <dbReference type="SMART" id="SM00977"/>
    </source>
</evidence>
<keyword evidence="2 8" id="KW-0963">Cytoplasm</keyword>
<feature type="binding site" evidence="8">
    <location>
        <begin position="44"/>
        <end position="49"/>
    </location>
    <ligand>
        <name>ATP</name>
        <dbReference type="ChEBI" id="CHEBI:30616"/>
    </ligand>
</feature>
<dbReference type="InterPro" id="IPR012795">
    <property type="entry name" value="tRNA_Ile_lys_synt_N"/>
</dbReference>
<dbReference type="EC" id="6.3.4.19" evidence="8"/>
<dbReference type="Proteomes" id="UP000261080">
    <property type="component" value="Unassembled WGS sequence"/>
</dbReference>
<dbReference type="Gene3D" id="3.30.465.60">
    <property type="match status" value="1"/>
</dbReference>
<feature type="domain" description="Lysidine-tRNA(Ile) synthetase C-terminal" evidence="9">
    <location>
        <begin position="387"/>
        <end position="459"/>
    </location>
</feature>
<dbReference type="InterPro" id="IPR014729">
    <property type="entry name" value="Rossmann-like_a/b/a_fold"/>
</dbReference>
<keyword evidence="6 8" id="KW-0067">ATP-binding</keyword>
<evidence type="ECO:0000256" key="7">
    <source>
        <dbReference type="ARBA" id="ARBA00048539"/>
    </source>
</evidence>
<dbReference type="PANTHER" id="PTHR43033:SF1">
    <property type="entry name" value="TRNA(ILE)-LYSIDINE SYNTHASE-RELATED"/>
    <property type="match status" value="1"/>
</dbReference>
<dbReference type="GO" id="GO:0032267">
    <property type="term" value="F:tRNA(Ile)-lysidine synthase activity"/>
    <property type="evidence" value="ECO:0007669"/>
    <property type="project" value="UniProtKB-EC"/>
</dbReference>
<comment type="domain">
    <text evidence="8">The N-terminal region contains the highly conserved SGGXDS motif, predicted to be a P-loop motif involved in ATP binding.</text>
</comment>
<comment type="catalytic activity">
    <reaction evidence="7 8">
        <text>cytidine(34) in tRNA(Ile2) + L-lysine + ATP = lysidine(34) in tRNA(Ile2) + AMP + diphosphate + H(+)</text>
        <dbReference type="Rhea" id="RHEA:43744"/>
        <dbReference type="Rhea" id="RHEA-COMP:10625"/>
        <dbReference type="Rhea" id="RHEA-COMP:10670"/>
        <dbReference type="ChEBI" id="CHEBI:15378"/>
        <dbReference type="ChEBI" id="CHEBI:30616"/>
        <dbReference type="ChEBI" id="CHEBI:32551"/>
        <dbReference type="ChEBI" id="CHEBI:33019"/>
        <dbReference type="ChEBI" id="CHEBI:82748"/>
        <dbReference type="ChEBI" id="CHEBI:83665"/>
        <dbReference type="ChEBI" id="CHEBI:456215"/>
        <dbReference type="EC" id="6.3.4.19"/>
    </reaction>
</comment>
<dbReference type="GO" id="GO:0006400">
    <property type="term" value="P:tRNA modification"/>
    <property type="evidence" value="ECO:0007669"/>
    <property type="project" value="UniProtKB-UniRule"/>
</dbReference>
<comment type="caution">
    <text evidence="10">The sequence shown here is derived from an EMBL/GenBank/DDBJ whole genome shotgun (WGS) entry which is preliminary data.</text>
</comment>
<evidence type="ECO:0000256" key="5">
    <source>
        <dbReference type="ARBA" id="ARBA00022741"/>
    </source>
</evidence>
<dbReference type="SUPFAM" id="SSF52402">
    <property type="entry name" value="Adenine nucleotide alpha hydrolases-like"/>
    <property type="match status" value="1"/>
</dbReference>
<evidence type="ECO:0000313" key="10">
    <source>
        <dbReference type="EMBL" id="RGE85481.1"/>
    </source>
</evidence>
<dbReference type="AlphaFoldDB" id="A0A3E3JZM5"/>
<evidence type="ECO:0000313" key="11">
    <source>
        <dbReference type="Proteomes" id="UP000261080"/>
    </source>
</evidence>
<keyword evidence="11" id="KW-1185">Reference proteome</keyword>
<accession>A0A3E3JZM5</accession>
<dbReference type="NCBIfam" id="TIGR02433">
    <property type="entry name" value="lysidine_TilS_C"/>
    <property type="match status" value="1"/>
</dbReference>
<dbReference type="PANTHER" id="PTHR43033">
    <property type="entry name" value="TRNA(ILE)-LYSIDINE SYNTHASE-RELATED"/>
    <property type="match status" value="1"/>
</dbReference>
<organism evidence="10 11">
    <name type="scientific">Sellimonas intestinalis</name>
    <dbReference type="NCBI Taxonomy" id="1653434"/>
    <lineage>
        <taxon>Bacteria</taxon>
        <taxon>Bacillati</taxon>
        <taxon>Bacillota</taxon>
        <taxon>Clostridia</taxon>
        <taxon>Lachnospirales</taxon>
        <taxon>Lachnospiraceae</taxon>
        <taxon>Sellimonas</taxon>
    </lineage>
</organism>
<dbReference type="CDD" id="cd01992">
    <property type="entry name" value="TilS_N"/>
    <property type="match status" value="1"/>
</dbReference>
<gene>
    <name evidence="8 10" type="primary">tilS</name>
    <name evidence="10" type="ORF">DW016_13290</name>
</gene>
<dbReference type="GeneID" id="97194486"/>
<reference evidence="10 11" key="1">
    <citation type="submission" date="2018-08" db="EMBL/GenBank/DDBJ databases">
        <title>A genome reference for cultivated species of the human gut microbiota.</title>
        <authorList>
            <person name="Zou Y."/>
            <person name="Xue W."/>
            <person name="Luo G."/>
        </authorList>
    </citation>
    <scope>NUCLEOTIDE SEQUENCE [LARGE SCALE GENOMIC DNA]</scope>
    <source>
        <strain evidence="10 11">AF37-2AT</strain>
    </source>
</reference>
<dbReference type="InterPro" id="IPR012796">
    <property type="entry name" value="Lysidine-tRNA-synth_C"/>
</dbReference>
<evidence type="ECO:0000256" key="1">
    <source>
        <dbReference type="ARBA" id="ARBA00004496"/>
    </source>
</evidence>
<dbReference type="OrthoDB" id="9807403at2"/>
<evidence type="ECO:0000256" key="8">
    <source>
        <dbReference type="HAMAP-Rule" id="MF_01161"/>
    </source>
</evidence>
<name>A0A3E3JZM5_9FIRM</name>
<dbReference type="RefSeq" id="WP_051411958.1">
    <property type="nucleotide sequence ID" value="NZ_CALBAT010000024.1"/>
</dbReference>
<dbReference type="SUPFAM" id="SSF56037">
    <property type="entry name" value="PheT/TilS domain"/>
    <property type="match status" value="1"/>
</dbReference>
<dbReference type="NCBIfam" id="TIGR02432">
    <property type="entry name" value="lysidine_TilS_N"/>
    <property type="match status" value="1"/>
</dbReference>
<comment type="subcellular location">
    <subcellularLocation>
        <location evidence="1 8">Cytoplasm</location>
    </subcellularLocation>
</comment>
<dbReference type="Gene3D" id="3.40.50.620">
    <property type="entry name" value="HUPs"/>
    <property type="match status" value="1"/>
</dbReference>
<dbReference type="Pfam" id="PF01171">
    <property type="entry name" value="ATP_bind_3"/>
    <property type="match status" value="1"/>
</dbReference>
<dbReference type="EMBL" id="QVLX01000008">
    <property type="protein sequence ID" value="RGE85481.1"/>
    <property type="molecule type" value="Genomic_DNA"/>
</dbReference>
<protein>
    <recommendedName>
        <fullName evidence="8">tRNA(Ile)-lysidine synthase</fullName>
        <ecNumber evidence="8">6.3.4.19</ecNumber>
    </recommendedName>
    <alternativeName>
        <fullName evidence="8">tRNA(Ile)-2-lysyl-cytidine synthase</fullName>
    </alternativeName>
    <alternativeName>
        <fullName evidence="8">tRNA(Ile)-lysidine synthetase</fullName>
    </alternativeName>
</protein>
<dbReference type="InterPro" id="IPR012094">
    <property type="entry name" value="tRNA_Ile_lys_synt"/>
</dbReference>
<evidence type="ECO:0000256" key="4">
    <source>
        <dbReference type="ARBA" id="ARBA00022694"/>
    </source>
</evidence>
<sequence length="471" mass="54285">MKKKDTGERSVAEKKWEGLQKKVESYLKRWNMIERGEHIVAGISGGADSVCLLFVLLRLRETQGIQVTAVHVNHLLRGKAADGDESFVAELCKRHDVPCRVFRIHAAAEARKRSCSLEEAGREIRRESMKSVLEEVHADKIAFAHHQGDNAETVLMNLCRGSQVKGMRGILPVAGEFIHPLLCVGKSEIEEALSERGVSWRIDATNFENDYTRNRVRNQVMGELLKINPAAEEHICRMAEKMSELWEYMEDETGTYIRECVEEKGNGTLIRKETFQKIPYVFREEVIRAVLADVCGSEKDLMAVHVRDILELMEKQPGRRLSLPYGVRAFRGYEGVLLRKENRQGKPEAKQEMPRFRMRVFERRGGEKWPNTPYTKWFDYDIIKNSLIMRTRREGDFLTITADGKKQTIKKFFINQKIPSEERDTVPLIADGDEIVWIVGYRQNQAYQITEKTKHIVEIEVYGGEENGRDN</sequence>
<dbReference type="Pfam" id="PF11734">
    <property type="entry name" value="TilS_C"/>
    <property type="match status" value="1"/>
</dbReference>
<evidence type="ECO:0000256" key="6">
    <source>
        <dbReference type="ARBA" id="ARBA00022840"/>
    </source>
</evidence>
<dbReference type="HAMAP" id="MF_01161">
    <property type="entry name" value="tRNA_Ile_lys_synt"/>
    <property type="match status" value="1"/>
</dbReference>
<dbReference type="SMART" id="SM00977">
    <property type="entry name" value="TilS_C"/>
    <property type="match status" value="1"/>
</dbReference>
<keyword evidence="4 8" id="KW-0819">tRNA processing</keyword>
<dbReference type="InterPro" id="IPR020825">
    <property type="entry name" value="Phe-tRNA_synthase-like_B3/B4"/>
</dbReference>
<dbReference type="InterPro" id="IPR011063">
    <property type="entry name" value="TilS/TtcA_N"/>
</dbReference>
<keyword evidence="3 8" id="KW-0436">Ligase</keyword>
<dbReference type="SUPFAM" id="SSF82829">
    <property type="entry name" value="MesJ substrate recognition domain-like"/>
    <property type="match status" value="1"/>
</dbReference>
<evidence type="ECO:0000256" key="2">
    <source>
        <dbReference type="ARBA" id="ARBA00022490"/>
    </source>
</evidence>
<dbReference type="GO" id="GO:0005737">
    <property type="term" value="C:cytoplasm"/>
    <property type="evidence" value="ECO:0007669"/>
    <property type="project" value="UniProtKB-SubCell"/>
</dbReference>
<keyword evidence="5 8" id="KW-0547">Nucleotide-binding</keyword>
<dbReference type="Gene3D" id="3.50.40.10">
    <property type="entry name" value="Phenylalanyl-trna Synthetase, Chain B, domain 3"/>
    <property type="match status" value="1"/>
</dbReference>